<feature type="signal peptide" evidence="1">
    <location>
        <begin position="1"/>
        <end position="30"/>
    </location>
</feature>
<reference evidence="2 3" key="1">
    <citation type="journal article" date="2020" name="ISME J.">
        <title>Comparative genomics reveals insights into cyanobacterial evolution and habitat adaptation.</title>
        <authorList>
            <person name="Chen M.Y."/>
            <person name="Teng W.K."/>
            <person name="Zhao L."/>
            <person name="Hu C.X."/>
            <person name="Zhou Y.K."/>
            <person name="Han B.P."/>
            <person name="Song L.R."/>
            <person name="Shu W.S."/>
        </authorList>
    </citation>
    <scope>NUCLEOTIDE SEQUENCE [LARGE SCALE GENOMIC DNA]</scope>
    <source>
        <strain evidence="2 3">FACHB-119</strain>
    </source>
</reference>
<protein>
    <submittedName>
        <fullName evidence="2">Uncharacterized protein</fullName>
    </submittedName>
</protein>
<feature type="chain" id="PRO_5046895050" evidence="1">
    <location>
        <begin position="31"/>
        <end position="399"/>
    </location>
</feature>
<comment type="caution">
    <text evidence="2">The sequence shown here is derived from an EMBL/GenBank/DDBJ whole genome shotgun (WGS) entry which is preliminary data.</text>
</comment>
<gene>
    <name evidence="2" type="ORF">H6G83_25395</name>
</gene>
<evidence type="ECO:0000313" key="2">
    <source>
        <dbReference type="EMBL" id="MBD2503901.1"/>
    </source>
</evidence>
<name>A0ABR8DCN2_9NOST</name>
<sequence length="399" mass="43308">MGAKLMLLKKIILSAFLTAAISLCPGLSLAEVPTVTYNSGKFQLKSPDWSRISWSNLDAVQEGGFINVSSDIVRQLGYNPSRSWNAGQTIDSIIMLGDVDEAFEQSKFTLNRISAITNISTKELTLDKFGLMKWQDLGSLSRAVPNLRNVNISRIKPVQDLLQRNGINAGGTLGQVLSSYNEASNLSLGDLDLSKYSINSIPRLGETQIGRFQNWQQTLIKEIPGLNKVPFDKMPIPIDSGLNVVGIASVVLGESERGDSRARDNYFVSGKINRSNETVIVPCEVGKECSYLELGDVAGSQGLYGKRWASGSSQQVDGGFGILQAVNGGKEPTGRLVYGPAFKVVLTGVNEATGTANFGIFFRVCIRFFWGGRSCTPYFIGPVPWIPVKENNLVILGGN</sequence>
<accession>A0ABR8DCN2</accession>
<keyword evidence="1" id="KW-0732">Signal</keyword>
<evidence type="ECO:0000313" key="3">
    <source>
        <dbReference type="Proteomes" id="UP000661112"/>
    </source>
</evidence>
<evidence type="ECO:0000256" key="1">
    <source>
        <dbReference type="SAM" id="SignalP"/>
    </source>
</evidence>
<keyword evidence="3" id="KW-1185">Reference proteome</keyword>
<organism evidence="2 3">
    <name type="scientific">Anabaena azotica FACHB-119</name>
    <dbReference type="NCBI Taxonomy" id="947527"/>
    <lineage>
        <taxon>Bacteria</taxon>
        <taxon>Bacillati</taxon>
        <taxon>Cyanobacteriota</taxon>
        <taxon>Cyanophyceae</taxon>
        <taxon>Nostocales</taxon>
        <taxon>Nostocaceae</taxon>
        <taxon>Anabaena</taxon>
        <taxon>Anabaena azotica</taxon>
    </lineage>
</organism>
<dbReference type="Proteomes" id="UP000661112">
    <property type="component" value="Unassembled WGS sequence"/>
</dbReference>
<proteinExistence type="predicted"/>
<dbReference type="EMBL" id="JACJSG010000042">
    <property type="protein sequence ID" value="MBD2503901.1"/>
    <property type="molecule type" value="Genomic_DNA"/>
</dbReference>